<dbReference type="OrthoDB" id="167314at2759"/>
<reference evidence="1 2" key="1">
    <citation type="submission" date="2019-01" db="EMBL/GenBank/DDBJ databases">
        <title>Nuclear Genome Assembly of the Microalgal Biofuel strain Nannochloropsis salina CCMP1776.</title>
        <authorList>
            <person name="Hovde B."/>
        </authorList>
    </citation>
    <scope>NUCLEOTIDE SEQUENCE [LARGE SCALE GENOMIC DNA]</scope>
    <source>
        <strain evidence="1 2">CCMP1776</strain>
    </source>
</reference>
<sequence>MVKLNPSGNPVWAKSFGGSGGDVGRGISSDASGSSYTTGSFAGSMTVGNTTLTAAGTNDIFMIKLDPSGNPVWATSFGNTNSDVGYGIDLDASGSSYAIGTFVGSMTVGNTTLMAIGSADIFMIKLDPSGNPVWTTSFGGINTDSGYGIAVDASGSSYTTGAFVGSMTVGNTPSRLLVCGPFS</sequence>
<name>A0A4D9CWZ1_9STRA</name>
<dbReference type="AlphaFoldDB" id="A0A4D9CWZ1"/>
<dbReference type="SUPFAM" id="SSF101898">
    <property type="entry name" value="NHL repeat"/>
    <property type="match status" value="1"/>
</dbReference>
<evidence type="ECO:0008006" key="3">
    <source>
        <dbReference type="Google" id="ProtNLM"/>
    </source>
</evidence>
<keyword evidence="2" id="KW-1185">Reference proteome</keyword>
<accession>A0A4D9CWZ1</accession>
<organism evidence="1 2">
    <name type="scientific">Nannochloropsis salina CCMP1776</name>
    <dbReference type="NCBI Taxonomy" id="1027361"/>
    <lineage>
        <taxon>Eukaryota</taxon>
        <taxon>Sar</taxon>
        <taxon>Stramenopiles</taxon>
        <taxon>Ochrophyta</taxon>
        <taxon>Eustigmatophyceae</taxon>
        <taxon>Eustigmatales</taxon>
        <taxon>Monodopsidaceae</taxon>
        <taxon>Microchloropsis</taxon>
        <taxon>Microchloropsis salina</taxon>
    </lineage>
</organism>
<dbReference type="EMBL" id="SDOX01000096">
    <property type="protein sequence ID" value="TFJ82667.1"/>
    <property type="molecule type" value="Genomic_DNA"/>
</dbReference>
<evidence type="ECO:0000313" key="2">
    <source>
        <dbReference type="Proteomes" id="UP000355283"/>
    </source>
</evidence>
<evidence type="ECO:0000313" key="1">
    <source>
        <dbReference type="EMBL" id="TFJ82667.1"/>
    </source>
</evidence>
<protein>
    <recommendedName>
        <fullName evidence="3">Bulb-type lectin domain-containing protein</fullName>
    </recommendedName>
</protein>
<dbReference type="Proteomes" id="UP000355283">
    <property type="component" value="Unassembled WGS sequence"/>
</dbReference>
<dbReference type="PANTHER" id="PTHR35580:SF1">
    <property type="entry name" value="PHYTASE-LIKE DOMAIN-CONTAINING PROTEIN"/>
    <property type="match status" value="1"/>
</dbReference>
<comment type="caution">
    <text evidence="1">The sequence shown here is derived from an EMBL/GenBank/DDBJ whole genome shotgun (WGS) entry which is preliminary data.</text>
</comment>
<dbReference type="InterPro" id="IPR052918">
    <property type="entry name" value="Motility_Chemotaxis_Reg"/>
</dbReference>
<dbReference type="PANTHER" id="PTHR35580">
    <property type="entry name" value="CELL SURFACE GLYCOPROTEIN (S-LAYER PROTEIN)-LIKE PROTEIN"/>
    <property type="match status" value="1"/>
</dbReference>
<proteinExistence type="predicted"/>
<gene>
    <name evidence="1" type="ORF">NSK_006091</name>
</gene>